<feature type="domain" description="Protein kinase" evidence="13">
    <location>
        <begin position="396"/>
        <end position="656"/>
    </location>
</feature>
<protein>
    <recommendedName>
        <fullName evidence="2">non-specific serine/threonine protein kinase</fullName>
        <ecNumber evidence="2">2.7.11.1</ecNumber>
    </recommendedName>
</protein>
<keyword evidence="7 10" id="KW-0067">ATP-binding</keyword>
<dbReference type="Proteomes" id="UP000716291">
    <property type="component" value="Unassembled WGS sequence"/>
</dbReference>
<evidence type="ECO:0000256" key="11">
    <source>
        <dbReference type="SAM" id="MobiDB-lite"/>
    </source>
</evidence>
<dbReference type="EMBL" id="JAANQT010001578">
    <property type="protein sequence ID" value="KAG1304639.1"/>
    <property type="molecule type" value="Genomic_DNA"/>
</dbReference>
<reference evidence="14" key="1">
    <citation type="journal article" date="2020" name="Microb. Genom.">
        <title>Genetic diversity of clinical and environmental Mucorales isolates obtained from an investigation of mucormycosis cases among solid organ transplant recipients.</title>
        <authorList>
            <person name="Nguyen M.H."/>
            <person name="Kaul D."/>
            <person name="Muto C."/>
            <person name="Cheng S.J."/>
            <person name="Richter R.A."/>
            <person name="Bruno V.M."/>
            <person name="Liu G."/>
            <person name="Beyhan S."/>
            <person name="Sundermann A.J."/>
            <person name="Mounaud S."/>
            <person name="Pasculle A.W."/>
            <person name="Nierman W.C."/>
            <person name="Driscoll E."/>
            <person name="Cumbie R."/>
            <person name="Clancy C.J."/>
            <person name="Dupont C.L."/>
        </authorList>
    </citation>
    <scope>NUCLEOTIDE SEQUENCE</scope>
    <source>
        <strain evidence="14">GL11</strain>
    </source>
</reference>
<comment type="caution">
    <text evidence="14">The sequence shown here is derived from an EMBL/GenBank/DDBJ whole genome shotgun (WGS) entry which is preliminary data.</text>
</comment>
<dbReference type="InterPro" id="IPR011009">
    <property type="entry name" value="Kinase-like_dom_sf"/>
</dbReference>
<keyword evidence="3" id="KW-0723">Serine/threonine-protein kinase</keyword>
<dbReference type="PANTHER" id="PTHR24356:SF163">
    <property type="entry name" value="3-PHOSPHOINOSITIDE-DEPENDENT PROTEIN KINASE 1-RELATED"/>
    <property type="match status" value="1"/>
</dbReference>
<feature type="compositionally biased region" description="Low complexity" evidence="11">
    <location>
        <begin position="712"/>
        <end position="733"/>
    </location>
</feature>
<evidence type="ECO:0000259" key="13">
    <source>
        <dbReference type="PROSITE" id="PS50011"/>
    </source>
</evidence>
<dbReference type="CDD" id="cd05581">
    <property type="entry name" value="STKc_PDK1"/>
    <property type="match status" value="1"/>
</dbReference>
<comment type="catalytic activity">
    <reaction evidence="9">
        <text>L-seryl-[protein] + ATP = O-phospho-L-seryl-[protein] + ADP + H(+)</text>
        <dbReference type="Rhea" id="RHEA:17989"/>
        <dbReference type="Rhea" id="RHEA-COMP:9863"/>
        <dbReference type="Rhea" id="RHEA-COMP:11604"/>
        <dbReference type="ChEBI" id="CHEBI:15378"/>
        <dbReference type="ChEBI" id="CHEBI:29999"/>
        <dbReference type="ChEBI" id="CHEBI:30616"/>
        <dbReference type="ChEBI" id="CHEBI:83421"/>
        <dbReference type="ChEBI" id="CHEBI:456216"/>
        <dbReference type="EC" id="2.7.11.1"/>
    </reaction>
</comment>
<evidence type="ECO:0000256" key="2">
    <source>
        <dbReference type="ARBA" id="ARBA00012513"/>
    </source>
</evidence>
<dbReference type="InterPro" id="IPR008271">
    <property type="entry name" value="Ser/Thr_kinase_AS"/>
</dbReference>
<comment type="catalytic activity">
    <reaction evidence="8">
        <text>L-threonyl-[protein] + ATP = O-phospho-L-threonyl-[protein] + ADP + H(+)</text>
        <dbReference type="Rhea" id="RHEA:46608"/>
        <dbReference type="Rhea" id="RHEA-COMP:11060"/>
        <dbReference type="Rhea" id="RHEA-COMP:11605"/>
        <dbReference type="ChEBI" id="CHEBI:15378"/>
        <dbReference type="ChEBI" id="CHEBI:30013"/>
        <dbReference type="ChEBI" id="CHEBI:30616"/>
        <dbReference type="ChEBI" id="CHEBI:61977"/>
        <dbReference type="ChEBI" id="CHEBI:456216"/>
        <dbReference type="EC" id="2.7.11.1"/>
    </reaction>
</comment>
<dbReference type="SMART" id="SM00220">
    <property type="entry name" value="S_TKc"/>
    <property type="match status" value="1"/>
</dbReference>
<keyword evidence="5 10" id="KW-0547">Nucleotide-binding</keyword>
<evidence type="ECO:0000256" key="5">
    <source>
        <dbReference type="ARBA" id="ARBA00022741"/>
    </source>
</evidence>
<dbReference type="GO" id="GO:0035556">
    <property type="term" value="P:intracellular signal transduction"/>
    <property type="evidence" value="ECO:0007669"/>
    <property type="project" value="TreeGrafter"/>
</dbReference>
<dbReference type="PROSITE" id="PS00108">
    <property type="entry name" value="PROTEIN_KINASE_ST"/>
    <property type="match status" value="1"/>
</dbReference>
<dbReference type="Gene3D" id="1.10.510.10">
    <property type="entry name" value="Transferase(Phosphotransferase) domain 1"/>
    <property type="match status" value="1"/>
</dbReference>
<keyword evidence="6" id="KW-0418">Kinase</keyword>
<dbReference type="InterPro" id="IPR039046">
    <property type="entry name" value="PDPK1"/>
</dbReference>
<gene>
    <name evidence="14" type="ORF">G6F64_009037</name>
</gene>
<dbReference type="Pfam" id="PF00069">
    <property type="entry name" value="Pkinase"/>
    <property type="match status" value="1"/>
</dbReference>
<proteinExistence type="inferred from homology"/>
<dbReference type="GO" id="GO:0005524">
    <property type="term" value="F:ATP binding"/>
    <property type="evidence" value="ECO:0007669"/>
    <property type="project" value="UniProtKB-UniRule"/>
</dbReference>
<dbReference type="InterPro" id="IPR000719">
    <property type="entry name" value="Prot_kinase_dom"/>
</dbReference>
<keyword evidence="12" id="KW-1133">Transmembrane helix</keyword>
<keyword evidence="12" id="KW-0472">Membrane</keyword>
<dbReference type="FunFam" id="3.30.200.20:FF:000191">
    <property type="entry name" value="3-phosphoinositide-dependent protein kinase 2-like"/>
    <property type="match status" value="1"/>
</dbReference>
<evidence type="ECO:0000256" key="9">
    <source>
        <dbReference type="ARBA" id="ARBA00048679"/>
    </source>
</evidence>
<sequence>MNYQEKQALLPTTMEDEQPCRRYDCQKKLKKAKRRSFKVAAYVFFACLIFYMLRREGHPHWNDHIAHTNKSNDMGATGVYSCTKEPTIPYDGVSSFSFKPEEYQKLSIKHKQHGNGTQLNLMKGSATVVVDKSLSDITVNVDVKLSKEDLQDSFGIEQTIEDDVYAIYLNTEKSIFSEGCAKIEITIKVPDASALEGLYMSLADNSYNLGEGLVFKELSLNTANGRFEFKKGISSGNISLSGANSSIKGTIISLSGDVNISTANGSTELVIKEIIQQEEGTKVTVSSANGHINVQLPGDFNSQFKLSSINGRKVVKGDSGAIHVTHRSFGLTSGYYGDHEQTRNSVSLSACAQYTHLNLTSSSAFLMIETPISPILNSELSVEDPLHHHRRIVTDFEYGDIIGEGSYSTVLVGRDKKSGKLYAIKRLDKAHIVKNNKVKYVMIERDALSKMNHPGIVKLYWTFKDNRSLYFVLDLAKNGELYSFIRRLAPFDLKTAQFYAAEILLAIEHIHKQGVIHRDIKPENILIDDNMHIKLTDFGSAKILSSGEATEEENNIVGSRSFVGTAEYVSPELLASEPVSKEADYWAFGCVIYQMLSGKSPFKATTDYLIFQKIKNLEYTIPNEFPPAAKDLIQHLLVSDPAERLSIEAIKSHTFFEGVDWEGIFESAAPSTLKEKMMEDLRRNPPPVEQDDVWFQEDPFGDHLTVERRMDSYPSSVSSVSPKPKLPPSQQSSFTHLSKDDKHTIGERLGEQSHPLWIPHLYPNESIIKSGRTKVALS</sequence>
<evidence type="ECO:0000313" key="14">
    <source>
        <dbReference type="EMBL" id="KAG1304639.1"/>
    </source>
</evidence>
<dbReference type="AlphaFoldDB" id="A0A9P6X3Q2"/>
<comment type="similarity">
    <text evidence="1">Belongs to the protein kinase superfamily. AGC Ser/Thr protein kinase family. PDPK1 subfamily.</text>
</comment>
<dbReference type="PROSITE" id="PS50011">
    <property type="entry name" value="PROTEIN_KINASE_DOM"/>
    <property type="match status" value="1"/>
</dbReference>
<dbReference type="PROSITE" id="PS00107">
    <property type="entry name" value="PROTEIN_KINASE_ATP"/>
    <property type="match status" value="1"/>
</dbReference>
<dbReference type="InterPro" id="IPR050236">
    <property type="entry name" value="Ser_Thr_kinase_AGC"/>
</dbReference>
<organism evidence="14 15">
    <name type="scientific">Rhizopus oryzae</name>
    <name type="common">Mucormycosis agent</name>
    <name type="synonym">Rhizopus arrhizus var. delemar</name>
    <dbReference type="NCBI Taxonomy" id="64495"/>
    <lineage>
        <taxon>Eukaryota</taxon>
        <taxon>Fungi</taxon>
        <taxon>Fungi incertae sedis</taxon>
        <taxon>Mucoromycota</taxon>
        <taxon>Mucoromycotina</taxon>
        <taxon>Mucoromycetes</taxon>
        <taxon>Mucorales</taxon>
        <taxon>Mucorineae</taxon>
        <taxon>Rhizopodaceae</taxon>
        <taxon>Rhizopus</taxon>
    </lineage>
</organism>
<evidence type="ECO:0000256" key="12">
    <source>
        <dbReference type="SAM" id="Phobius"/>
    </source>
</evidence>
<feature type="binding site" evidence="10">
    <location>
        <position position="425"/>
    </location>
    <ligand>
        <name>ATP</name>
        <dbReference type="ChEBI" id="CHEBI:30616"/>
    </ligand>
</feature>
<evidence type="ECO:0000313" key="15">
    <source>
        <dbReference type="Proteomes" id="UP000716291"/>
    </source>
</evidence>
<dbReference type="PANTHER" id="PTHR24356">
    <property type="entry name" value="SERINE/THREONINE-PROTEIN KINASE"/>
    <property type="match status" value="1"/>
</dbReference>
<dbReference type="OrthoDB" id="347657at2759"/>
<dbReference type="SUPFAM" id="SSF56112">
    <property type="entry name" value="Protein kinase-like (PK-like)"/>
    <property type="match status" value="1"/>
</dbReference>
<keyword evidence="12" id="KW-0812">Transmembrane</keyword>
<evidence type="ECO:0000256" key="4">
    <source>
        <dbReference type="ARBA" id="ARBA00022679"/>
    </source>
</evidence>
<accession>A0A9P6X3Q2</accession>
<keyword evidence="15" id="KW-1185">Reference proteome</keyword>
<dbReference type="InterPro" id="IPR017441">
    <property type="entry name" value="Protein_kinase_ATP_BS"/>
</dbReference>
<dbReference type="GO" id="GO:0004674">
    <property type="term" value="F:protein serine/threonine kinase activity"/>
    <property type="evidence" value="ECO:0007669"/>
    <property type="project" value="UniProtKB-KW"/>
</dbReference>
<feature type="region of interest" description="Disordered" evidence="11">
    <location>
        <begin position="711"/>
        <end position="738"/>
    </location>
</feature>
<evidence type="ECO:0000256" key="6">
    <source>
        <dbReference type="ARBA" id="ARBA00022777"/>
    </source>
</evidence>
<name>A0A9P6X3Q2_RHIOR</name>
<feature type="transmembrane region" description="Helical" evidence="12">
    <location>
        <begin position="36"/>
        <end position="53"/>
    </location>
</feature>
<dbReference type="FunFam" id="1.10.510.10:FF:000534">
    <property type="entry name" value="Serine/threonine-protein kinase PKH2"/>
    <property type="match status" value="1"/>
</dbReference>
<dbReference type="EC" id="2.7.11.1" evidence="2"/>
<evidence type="ECO:0000256" key="7">
    <source>
        <dbReference type="ARBA" id="ARBA00022840"/>
    </source>
</evidence>
<evidence type="ECO:0000256" key="1">
    <source>
        <dbReference type="ARBA" id="ARBA00010006"/>
    </source>
</evidence>
<evidence type="ECO:0000256" key="3">
    <source>
        <dbReference type="ARBA" id="ARBA00022527"/>
    </source>
</evidence>
<evidence type="ECO:0000256" key="8">
    <source>
        <dbReference type="ARBA" id="ARBA00047899"/>
    </source>
</evidence>
<dbReference type="Gene3D" id="3.30.200.20">
    <property type="entry name" value="Phosphorylase Kinase, domain 1"/>
    <property type="match status" value="1"/>
</dbReference>
<keyword evidence="4" id="KW-0808">Transferase</keyword>
<evidence type="ECO:0000256" key="10">
    <source>
        <dbReference type="PROSITE-ProRule" id="PRU10141"/>
    </source>
</evidence>